<name>A0A0F9Y1B9_9ZZZZ</name>
<comment type="caution">
    <text evidence="1">The sequence shown here is derived from an EMBL/GenBank/DDBJ whole genome shotgun (WGS) entry which is preliminary data.</text>
</comment>
<dbReference type="AlphaFoldDB" id="A0A0F9Y1B9"/>
<evidence type="ECO:0000313" key="1">
    <source>
        <dbReference type="EMBL" id="KKO05652.1"/>
    </source>
</evidence>
<dbReference type="EMBL" id="LAZR01000018">
    <property type="protein sequence ID" value="KKO05652.1"/>
    <property type="molecule type" value="Genomic_DNA"/>
</dbReference>
<sequence length="256" mass="28377">MKRLTTLPSFLAASTLAVAMSLGAGNVSAQPASIETVEGQVQERFGNDFVVEANGERILVRNPSHAPLNLEQGDVVTISGRRGEGSIHAREILQSDGTRIVGFAPRPMTSPHQGPRHQGFGYQADMSHLEEQLGERGFGQILHAEPKGSHLRVHTNASNGMPVEVRFEHDGSFREWRIKRPGNTRPRLGEWGSVPMQEISQLVQQQGYDAPRIIDTKGRHLEVLAQNSRGEAVELHVDYAGQVYREKRHYTSGFFN</sequence>
<proteinExistence type="predicted"/>
<protein>
    <submittedName>
        <fullName evidence="1">Uncharacterized protein</fullName>
    </submittedName>
</protein>
<accession>A0A0F9Y1B9</accession>
<gene>
    <name evidence="1" type="ORF">LCGC14_0072920</name>
</gene>
<reference evidence="1" key="1">
    <citation type="journal article" date="2015" name="Nature">
        <title>Complex archaea that bridge the gap between prokaryotes and eukaryotes.</title>
        <authorList>
            <person name="Spang A."/>
            <person name="Saw J.H."/>
            <person name="Jorgensen S.L."/>
            <person name="Zaremba-Niedzwiedzka K."/>
            <person name="Martijn J."/>
            <person name="Lind A.E."/>
            <person name="van Eijk R."/>
            <person name="Schleper C."/>
            <person name="Guy L."/>
            <person name="Ettema T.J."/>
        </authorList>
    </citation>
    <scope>NUCLEOTIDE SEQUENCE</scope>
</reference>
<organism evidence="1">
    <name type="scientific">marine sediment metagenome</name>
    <dbReference type="NCBI Taxonomy" id="412755"/>
    <lineage>
        <taxon>unclassified sequences</taxon>
        <taxon>metagenomes</taxon>
        <taxon>ecological metagenomes</taxon>
    </lineage>
</organism>